<dbReference type="EMBL" id="CP053697">
    <property type="protein sequence ID" value="QKE65797.1"/>
    <property type="molecule type" value="Genomic_DNA"/>
</dbReference>
<organism evidence="1 2">
    <name type="scientific">Aquipseudomonas campi</name>
    <dbReference type="NCBI Taxonomy" id="2731681"/>
    <lineage>
        <taxon>Bacteria</taxon>
        <taxon>Pseudomonadati</taxon>
        <taxon>Pseudomonadota</taxon>
        <taxon>Gammaproteobacteria</taxon>
        <taxon>Pseudomonadales</taxon>
        <taxon>Pseudomonadaceae</taxon>
        <taxon>Aquipseudomonas</taxon>
    </lineage>
</organism>
<name>A0A6M8FM86_9GAMM</name>
<proteinExistence type="predicted"/>
<protein>
    <submittedName>
        <fullName evidence="1">Type II secretory pathway component</fullName>
    </submittedName>
</protein>
<gene>
    <name evidence="1" type="ORF">HNE05_19800</name>
</gene>
<dbReference type="Proteomes" id="UP000501379">
    <property type="component" value="Chromosome"/>
</dbReference>
<dbReference type="KEGG" id="pcam:HNE05_19800"/>
<reference evidence="1" key="1">
    <citation type="submission" date="2020-07" db="EMBL/GenBank/DDBJ databases">
        <title>Nitrate ammonifying Pseudomonas campi sp. nov. isolated from German agricultural grassland.</title>
        <authorList>
            <person name="Timsy T."/>
            <person name="Ulrich A."/>
            <person name="Spanner T."/>
            <person name="Foesel B."/>
            <person name="Kolb S."/>
            <person name="Horn M.A."/>
            <person name="Behrendt U."/>
        </authorList>
    </citation>
    <scope>NUCLEOTIDE SEQUENCE</scope>
    <source>
        <strain evidence="1">S1-A32-2</strain>
    </source>
</reference>
<evidence type="ECO:0000313" key="2">
    <source>
        <dbReference type="Proteomes" id="UP000501379"/>
    </source>
</evidence>
<evidence type="ECO:0000313" key="1">
    <source>
        <dbReference type="EMBL" id="QKE65797.1"/>
    </source>
</evidence>
<accession>A0A6M8FM86</accession>
<sequence length="92" mass="9599">MAHAAPAIDPTQPPANLLPVVNAGEVQAPLVLQAILRGAQGSRAVIGGSTLRVGEEHAGARVLAIHAHSVLIERQGQQQLLRLAEPVLKPSR</sequence>
<dbReference type="AlphaFoldDB" id="A0A6M8FM86"/>
<keyword evidence="2" id="KW-1185">Reference proteome</keyword>